<dbReference type="Proteomes" id="UP001497623">
    <property type="component" value="Unassembled WGS sequence"/>
</dbReference>
<reference evidence="2 3" key="1">
    <citation type="submission" date="2024-05" db="EMBL/GenBank/DDBJ databases">
        <authorList>
            <person name="Wallberg A."/>
        </authorList>
    </citation>
    <scope>NUCLEOTIDE SEQUENCE [LARGE SCALE GENOMIC DNA]</scope>
</reference>
<feature type="compositionally biased region" description="Basic and acidic residues" evidence="1">
    <location>
        <begin position="90"/>
        <end position="103"/>
    </location>
</feature>
<evidence type="ECO:0000313" key="2">
    <source>
        <dbReference type="EMBL" id="CAL4093798.1"/>
    </source>
</evidence>
<comment type="caution">
    <text evidence="2">The sequence shown here is derived from an EMBL/GenBank/DDBJ whole genome shotgun (WGS) entry which is preliminary data.</text>
</comment>
<gene>
    <name evidence="2" type="ORF">MNOR_LOCUS14970</name>
</gene>
<name>A0AAV2QS91_MEGNR</name>
<evidence type="ECO:0000313" key="3">
    <source>
        <dbReference type="Proteomes" id="UP001497623"/>
    </source>
</evidence>
<organism evidence="2 3">
    <name type="scientific">Meganyctiphanes norvegica</name>
    <name type="common">Northern krill</name>
    <name type="synonym">Thysanopoda norvegica</name>
    <dbReference type="NCBI Taxonomy" id="48144"/>
    <lineage>
        <taxon>Eukaryota</taxon>
        <taxon>Metazoa</taxon>
        <taxon>Ecdysozoa</taxon>
        <taxon>Arthropoda</taxon>
        <taxon>Crustacea</taxon>
        <taxon>Multicrustacea</taxon>
        <taxon>Malacostraca</taxon>
        <taxon>Eumalacostraca</taxon>
        <taxon>Eucarida</taxon>
        <taxon>Euphausiacea</taxon>
        <taxon>Euphausiidae</taxon>
        <taxon>Meganyctiphanes</taxon>
    </lineage>
</organism>
<sequence>VDRLSQCSNCTLDSSIIFLLTQRKSERKTFKIVRKMLHSFVDRRCYEALSMCHASQSKKPVAMGDPTHNENNNNDDKMKMSPSKMAHKKSNMDQRNHSKCKGD</sequence>
<keyword evidence="3" id="KW-1185">Reference proteome</keyword>
<proteinExistence type="predicted"/>
<protein>
    <submittedName>
        <fullName evidence="2">Uncharacterized protein</fullName>
    </submittedName>
</protein>
<feature type="non-terminal residue" evidence="2">
    <location>
        <position position="1"/>
    </location>
</feature>
<accession>A0AAV2QS91</accession>
<dbReference type="AlphaFoldDB" id="A0AAV2QS91"/>
<evidence type="ECO:0000256" key="1">
    <source>
        <dbReference type="SAM" id="MobiDB-lite"/>
    </source>
</evidence>
<feature type="region of interest" description="Disordered" evidence="1">
    <location>
        <begin position="56"/>
        <end position="103"/>
    </location>
</feature>
<dbReference type="EMBL" id="CAXKWB010009188">
    <property type="protein sequence ID" value="CAL4093798.1"/>
    <property type="molecule type" value="Genomic_DNA"/>
</dbReference>